<dbReference type="GO" id="GO:0006508">
    <property type="term" value="P:proteolysis"/>
    <property type="evidence" value="ECO:0007669"/>
    <property type="project" value="UniProtKB-KW"/>
</dbReference>
<feature type="transmembrane region" description="Helical" evidence="9">
    <location>
        <begin position="134"/>
        <end position="156"/>
    </location>
</feature>
<dbReference type="Pfam" id="PF01252">
    <property type="entry name" value="Peptidase_A8"/>
    <property type="match status" value="1"/>
</dbReference>
<comment type="function">
    <text evidence="9 10">This protein specifically catalyzes the removal of signal peptides from prolipoproteins.</text>
</comment>
<sequence>MSKINKSRFPQLFLILTFIGTLLLIILDQWVKQVVRTQIKPGESINLIPHVLSITNITNSGAAWSFLAGNSWIFIVIAGIASLLFIWLMAKNQRQHWIVITLGLMLAGTIGNLLDRIFFGAVTDMIQFDFIQFPIFNLADCYLTLGVGLILIRLVLQED</sequence>
<keyword evidence="7 9" id="KW-1133">Transmembrane helix</keyword>
<dbReference type="PRINTS" id="PR00781">
    <property type="entry name" value="LIPOSIGPTASE"/>
</dbReference>
<evidence type="ECO:0000256" key="4">
    <source>
        <dbReference type="ARBA" id="ARBA00022692"/>
    </source>
</evidence>
<evidence type="ECO:0000256" key="1">
    <source>
        <dbReference type="ARBA" id="ARBA00006139"/>
    </source>
</evidence>
<dbReference type="PROSITE" id="PS00855">
    <property type="entry name" value="SPASE_II"/>
    <property type="match status" value="1"/>
</dbReference>
<evidence type="ECO:0000256" key="2">
    <source>
        <dbReference type="ARBA" id="ARBA00022475"/>
    </source>
</evidence>
<evidence type="ECO:0000256" key="3">
    <source>
        <dbReference type="ARBA" id="ARBA00022670"/>
    </source>
</evidence>
<dbReference type="PANTHER" id="PTHR33695:SF1">
    <property type="entry name" value="LIPOPROTEIN SIGNAL PEPTIDASE"/>
    <property type="match status" value="1"/>
</dbReference>
<proteinExistence type="inferred from homology"/>
<protein>
    <recommendedName>
        <fullName evidence="9">Lipoprotein signal peptidase</fullName>
        <ecNumber evidence="9">3.4.23.36</ecNumber>
    </recommendedName>
    <alternativeName>
        <fullName evidence="9">Prolipoprotein signal peptidase</fullName>
    </alternativeName>
    <alternativeName>
        <fullName evidence="9">Signal peptidase II</fullName>
        <shortName evidence="9">SPase II</shortName>
    </alternativeName>
</protein>
<comment type="subcellular location">
    <subcellularLocation>
        <location evidence="9">Cell membrane</location>
        <topology evidence="9">Multi-pass membrane protein</topology>
    </subcellularLocation>
</comment>
<organism evidence="12 13">
    <name type="scientific">Fructilactobacillus cliffordii</name>
    <dbReference type="NCBI Taxonomy" id="2940299"/>
    <lineage>
        <taxon>Bacteria</taxon>
        <taxon>Bacillati</taxon>
        <taxon>Bacillota</taxon>
        <taxon>Bacilli</taxon>
        <taxon>Lactobacillales</taxon>
        <taxon>Lactobacillaceae</taxon>
        <taxon>Fructilactobacillus</taxon>
    </lineage>
</organism>
<dbReference type="EC" id="3.4.23.36" evidence="9"/>
<feature type="active site" evidence="9">
    <location>
        <position position="140"/>
    </location>
</feature>
<accession>A0A9Q8ZUU3</accession>
<dbReference type="InterPro" id="IPR001872">
    <property type="entry name" value="Peptidase_A8"/>
</dbReference>
<name>A0A9Q8ZUU3_9LACO</name>
<evidence type="ECO:0000313" key="13">
    <source>
        <dbReference type="Proteomes" id="UP001055911"/>
    </source>
</evidence>
<keyword evidence="4 9" id="KW-0812">Transmembrane</keyword>
<feature type="transmembrane region" description="Helical" evidence="9">
    <location>
        <begin position="72"/>
        <end position="90"/>
    </location>
</feature>
<feature type="active site" evidence="9">
    <location>
        <position position="124"/>
    </location>
</feature>
<dbReference type="NCBIfam" id="TIGR00077">
    <property type="entry name" value="lspA"/>
    <property type="match status" value="1"/>
</dbReference>
<reference evidence="12" key="1">
    <citation type="submission" date="2022-05" db="EMBL/GenBank/DDBJ databases">
        <authorList>
            <person name="Oliphant S.A."/>
            <person name="Watson-Haigh N.S."/>
            <person name="Sumby K.M."/>
            <person name="Gardner J.M."/>
            <person name="Jiranek V."/>
        </authorList>
    </citation>
    <scope>NUCLEOTIDE SEQUENCE</scope>
    <source>
        <strain evidence="12">KI4_B1</strain>
    </source>
</reference>
<evidence type="ECO:0000256" key="9">
    <source>
        <dbReference type="HAMAP-Rule" id="MF_00161"/>
    </source>
</evidence>
<dbReference type="PANTHER" id="PTHR33695">
    <property type="entry name" value="LIPOPROTEIN SIGNAL PEPTIDASE"/>
    <property type="match status" value="1"/>
</dbReference>
<dbReference type="EMBL" id="CP097119">
    <property type="protein sequence ID" value="USS89657.1"/>
    <property type="molecule type" value="Genomic_DNA"/>
</dbReference>
<evidence type="ECO:0000256" key="10">
    <source>
        <dbReference type="RuleBase" id="RU000594"/>
    </source>
</evidence>
<feature type="transmembrane region" description="Helical" evidence="9">
    <location>
        <begin position="97"/>
        <end position="114"/>
    </location>
</feature>
<evidence type="ECO:0000256" key="7">
    <source>
        <dbReference type="ARBA" id="ARBA00022989"/>
    </source>
</evidence>
<keyword evidence="8 9" id="KW-0472">Membrane</keyword>
<evidence type="ECO:0000256" key="5">
    <source>
        <dbReference type="ARBA" id="ARBA00022750"/>
    </source>
</evidence>
<keyword evidence="3 9" id="KW-0645">Protease</keyword>
<dbReference type="AlphaFoldDB" id="A0A9Q8ZUU3"/>
<evidence type="ECO:0000313" key="12">
    <source>
        <dbReference type="EMBL" id="USS89657.1"/>
    </source>
</evidence>
<dbReference type="GO" id="GO:0005886">
    <property type="term" value="C:plasma membrane"/>
    <property type="evidence" value="ECO:0007669"/>
    <property type="project" value="UniProtKB-SubCell"/>
</dbReference>
<dbReference type="HAMAP" id="MF_00161">
    <property type="entry name" value="LspA"/>
    <property type="match status" value="1"/>
</dbReference>
<comment type="pathway">
    <text evidence="9">Protein modification; lipoprotein biosynthesis (signal peptide cleavage).</text>
</comment>
<keyword evidence="6 9" id="KW-0378">Hydrolase</keyword>
<dbReference type="RefSeq" id="WP_252767206.1">
    <property type="nucleotide sequence ID" value="NZ_CP097119.1"/>
</dbReference>
<keyword evidence="5 9" id="KW-0064">Aspartyl protease</keyword>
<evidence type="ECO:0000256" key="6">
    <source>
        <dbReference type="ARBA" id="ARBA00022801"/>
    </source>
</evidence>
<evidence type="ECO:0000256" key="8">
    <source>
        <dbReference type="ARBA" id="ARBA00023136"/>
    </source>
</evidence>
<gene>
    <name evidence="9 12" type="primary">lspA</name>
    <name evidence="12" type="ORF">M3M40_02390</name>
</gene>
<keyword evidence="2 9" id="KW-1003">Cell membrane</keyword>
<keyword evidence="13" id="KW-1185">Reference proteome</keyword>
<dbReference type="Proteomes" id="UP001055911">
    <property type="component" value="Chromosome"/>
</dbReference>
<comment type="similarity">
    <text evidence="1 9 11">Belongs to the peptidase A8 family.</text>
</comment>
<dbReference type="GO" id="GO:0004190">
    <property type="term" value="F:aspartic-type endopeptidase activity"/>
    <property type="evidence" value="ECO:0007669"/>
    <property type="project" value="UniProtKB-UniRule"/>
</dbReference>
<evidence type="ECO:0000256" key="11">
    <source>
        <dbReference type="RuleBase" id="RU004181"/>
    </source>
</evidence>
<feature type="transmembrane region" description="Helical" evidence="9">
    <location>
        <begin position="12"/>
        <end position="31"/>
    </location>
</feature>
<comment type="catalytic activity">
    <reaction evidence="9 10">
        <text>Release of signal peptides from bacterial membrane prolipoproteins. Hydrolyzes -Xaa-Yaa-Zaa-|-(S,diacylglyceryl)Cys-, in which Xaa is hydrophobic (preferably Leu), and Yaa (Ala or Ser) and Zaa (Gly or Ala) have small, neutral side chains.</text>
        <dbReference type="EC" id="3.4.23.36"/>
    </reaction>
</comment>